<evidence type="ECO:0000313" key="1">
    <source>
        <dbReference type="EMBL" id="QDT66472.1"/>
    </source>
</evidence>
<accession>A0A517TDN0</accession>
<dbReference type="Proteomes" id="UP000319976">
    <property type="component" value="Chromosome"/>
</dbReference>
<organism evidence="1 2">
    <name type="scientific">Calycomorphotria hydatis</name>
    <dbReference type="NCBI Taxonomy" id="2528027"/>
    <lineage>
        <taxon>Bacteria</taxon>
        <taxon>Pseudomonadati</taxon>
        <taxon>Planctomycetota</taxon>
        <taxon>Planctomycetia</taxon>
        <taxon>Planctomycetales</taxon>
        <taxon>Planctomycetaceae</taxon>
        <taxon>Calycomorphotria</taxon>
    </lineage>
</organism>
<name>A0A517TDN0_9PLAN</name>
<dbReference type="AlphaFoldDB" id="A0A517TDN0"/>
<dbReference type="EMBL" id="CP036316">
    <property type="protein sequence ID" value="QDT66472.1"/>
    <property type="molecule type" value="Genomic_DNA"/>
</dbReference>
<evidence type="ECO:0000313" key="2">
    <source>
        <dbReference type="Proteomes" id="UP000319976"/>
    </source>
</evidence>
<keyword evidence="2" id="KW-1185">Reference proteome</keyword>
<sequence>MRETWNQQRTSPASALLVSAHLRNSGSAHPSTNSTNCVRDLVNEEVEESGGGTREQRRRGVWEARFYYIRVRNRSLLLLQNGKFPKKVQNSCLRHPLGRIRHQPSPKTSTSRPLSASVTRFGHFRDPITIFEPWSRQRAPEAIARGGCGSSAYNVLCADAVPPRKGLSEGIVISQHSD</sequence>
<reference evidence="1 2" key="1">
    <citation type="submission" date="2019-02" db="EMBL/GenBank/DDBJ databases">
        <title>Deep-cultivation of Planctomycetes and their phenomic and genomic characterization uncovers novel biology.</title>
        <authorList>
            <person name="Wiegand S."/>
            <person name="Jogler M."/>
            <person name="Boedeker C."/>
            <person name="Pinto D."/>
            <person name="Vollmers J."/>
            <person name="Rivas-Marin E."/>
            <person name="Kohn T."/>
            <person name="Peeters S.H."/>
            <person name="Heuer A."/>
            <person name="Rast P."/>
            <person name="Oberbeckmann S."/>
            <person name="Bunk B."/>
            <person name="Jeske O."/>
            <person name="Meyerdierks A."/>
            <person name="Storesund J.E."/>
            <person name="Kallscheuer N."/>
            <person name="Luecker S."/>
            <person name="Lage O.M."/>
            <person name="Pohl T."/>
            <person name="Merkel B.J."/>
            <person name="Hornburger P."/>
            <person name="Mueller R.-W."/>
            <person name="Bruemmer F."/>
            <person name="Labrenz M."/>
            <person name="Spormann A.M."/>
            <person name="Op den Camp H."/>
            <person name="Overmann J."/>
            <person name="Amann R."/>
            <person name="Jetten M.S.M."/>
            <person name="Mascher T."/>
            <person name="Medema M.H."/>
            <person name="Devos D.P."/>
            <person name="Kaster A.-K."/>
            <person name="Ovreas L."/>
            <person name="Rohde M."/>
            <person name="Galperin M.Y."/>
            <person name="Jogler C."/>
        </authorList>
    </citation>
    <scope>NUCLEOTIDE SEQUENCE [LARGE SCALE GENOMIC DNA]</scope>
    <source>
        <strain evidence="1 2">V22</strain>
    </source>
</reference>
<proteinExistence type="predicted"/>
<gene>
    <name evidence="1" type="ORF">V22_37400</name>
</gene>
<protein>
    <submittedName>
        <fullName evidence="1">Uncharacterized protein</fullName>
    </submittedName>
</protein>
<dbReference type="KEGG" id="chya:V22_37400"/>